<feature type="region of interest" description="Disordered" evidence="8">
    <location>
        <begin position="107"/>
        <end position="195"/>
    </location>
</feature>
<evidence type="ECO:0000256" key="2">
    <source>
        <dbReference type="ARBA" id="ARBA00022723"/>
    </source>
</evidence>
<feature type="compositionally biased region" description="Acidic residues" evidence="8">
    <location>
        <begin position="140"/>
        <end position="153"/>
    </location>
</feature>
<dbReference type="InterPro" id="IPR036236">
    <property type="entry name" value="Znf_C2H2_sf"/>
</dbReference>
<reference evidence="12" key="1">
    <citation type="submission" date="2025-08" db="UniProtKB">
        <authorList>
            <consortium name="RefSeq"/>
        </authorList>
    </citation>
    <scope>IDENTIFICATION</scope>
</reference>
<evidence type="ECO:0000256" key="3">
    <source>
        <dbReference type="ARBA" id="ARBA00022737"/>
    </source>
</evidence>
<dbReference type="SMART" id="SM00355">
    <property type="entry name" value="ZnF_C2H2"/>
    <property type="match status" value="1"/>
</dbReference>
<evidence type="ECO:0000259" key="10">
    <source>
        <dbReference type="PROSITE" id="PS50866"/>
    </source>
</evidence>
<dbReference type="InterPro" id="IPR013087">
    <property type="entry name" value="Znf_C2H2_type"/>
</dbReference>
<dbReference type="Pfam" id="PF01105">
    <property type="entry name" value="EMP24_GP25L"/>
    <property type="match status" value="1"/>
</dbReference>
<feature type="compositionally biased region" description="Basic and acidic residues" evidence="8">
    <location>
        <begin position="166"/>
        <end position="180"/>
    </location>
</feature>
<keyword evidence="4 7" id="KW-0863">Zinc-finger</keyword>
<evidence type="ECO:0000313" key="12">
    <source>
        <dbReference type="RefSeq" id="XP_034064387.1"/>
    </source>
</evidence>
<keyword evidence="6" id="KW-0539">Nucleus</keyword>
<comment type="subcellular location">
    <subcellularLocation>
        <location evidence="1">Nucleus</location>
    </subcellularLocation>
</comment>
<proteinExistence type="predicted"/>
<dbReference type="RefSeq" id="XP_034064387.1">
    <property type="nucleotide sequence ID" value="XM_034208496.1"/>
</dbReference>
<evidence type="ECO:0000256" key="1">
    <source>
        <dbReference type="ARBA" id="ARBA00004123"/>
    </source>
</evidence>
<gene>
    <name evidence="12" type="primary">LOC117541368</name>
</gene>
<dbReference type="PROSITE" id="PS50157">
    <property type="entry name" value="ZINC_FINGER_C2H2_2"/>
    <property type="match status" value="1"/>
</dbReference>
<dbReference type="GO" id="GO:0000978">
    <property type="term" value="F:RNA polymerase II cis-regulatory region sequence-specific DNA binding"/>
    <property type="evidence" value="ECO:0007669"/>
    <property type="project" value="TreeGrafter"/>
</dbReference>
<dbReference type="InterPro" id="IPR009038">
    <property type="entry name" value="GOLD_dom"/>
</dbReference>
<dbReference type="Proteomes" id="UP000515161">
    <property type="component" value="Unplaced"/>
</dbReference>
<dbReference type="GO" id="GO:0008270">
    <property type="term" value="F:zinc ion binding"/>
    <property type="evidence" value="ECO:0007669"/>
    <property type="project" value="UniProtKB-KW"/>
</dbReference>
<accession>A0A6P8UDD2</accession>
<evidence type="ECO:0000256" key="8">
    <source>
        <dbReference type="SAM" id="MobiDB-lite"/>
    </source>
</evidence>
<evidence type="ECO:0000256" key="7">
    <source>
        <dbReference type="PROSITE-ProRule" id="PRU00042"/>
    </source>
</evidence>
<dbReference type="GeneID" id="117541368"/>
<evidence type="ECO:0000256" key="5">
    <source>
        <dbReference type="ARBA" id="ARBA00022833"/>
    </source>
</evidence>
<dbReference type="Gene3D" id="3.30.160.60">
    <property type="entry name" value="Classic Zinc Finger"/>
    <property type="match status" value="1"/>
</dbReference>
<keyword evidence="5" id="KW-0862">Zinc</keyword>
<organism evidence="11 12">
    <name type="scientific">Gymnodraco acuticeps</name>
    <name type="common">Antarctic dragonfish</name>
    <dbReference type="NCBI Taxonomy" id="8218"/>
    <lineage>
        <taxon>Eukaryota</taxon>
        <taxon>Metazoa</taxon>
        <taxon>Chordata</taxon>
        <taxon>Craniata</taxon>
        <taxon>Vertebrata</taxon>
        <taxon>Euteleostomi</taxon>
        <taxon>Actinopterygii</taxon>
        <taxon>Neopterygii</taxon>
        <taxon>Teleostei</taxon>
        <taxon>Neoteleostei</taxon>
        <taxon>Acanthomorphata</taxon>
        <taxon>Eupercaria</taxon>
        <taxon>Perciformes</taxon>
        <taxon>Notothenioidei</taxon>
        <taxon>Bathydraconidae</taxon>
        <taxon>Gymnodraco</taxon>
    </lineage>
</organism>
<dbReference type="GO" id="GO:0005634">
    <property type="term" value="C:nucleus"/>
    <property type="evidence" value="ECO:0007669"/>
    <property type="project" value="UniProtKB-SubCell"/>
</dbReference>
<evidence type="ECO:0000256" key="6">
    <source>
        <dbReference type="ARBA" id="ARBA00023242"/>
    </source>
</evidence>
<sequence length="490" mass="56049">MSKVETLRAFVNERLTAAAEEIFELFERTIAEELESTLKENRRQQKLLDAILNPEVRLHRTDTQQEECSLSVVEEDPEPPHIKEEEDELWSSLQIDQEVADTYLPFTSVKSEEEDEEKAQSSSPLHEIKTENNREVEKTETDEEECEGSDPDDPLQPATQYTSSHSEYETDDSRNWEKPDLNPLQDNEVPGSGIEGDDGCARSFVHEGNLQKHTGETLYSCTFCDFTSAKRSGLTKHLKVHSEAKPQSCSVCQQTFKRRALISQSVWSRKSEPSLHESDVGLFRGSDKYDFAVEVAAAGEECFWHFAHQSGSFYLSYLVQWVTGIAIDHRLFVTVNSPQGDLMVSENAHVGRMNFQTEVTGFYRMCLRNHNHFGAIRVFVNFGVIYEGFEETKMETEEGEIVLNNTLAGECAEAPESDLPHVASLQLRPHEERERPLPPAVHLQLHHLVVGDTKPRHHRFWISAALRHQKTLQNELRRTEMLKAERPHFS</sequence>
<dbReference type="AlphaFoldDB" id="A0A6P8UDD2"/>
<evidence type="ECO:0000259" key="9">
    <source>
        <dbReference type="PROSITE" id="PS50157"/>
    </source>
</evidence>
<dbReference type="PANTHER" id="PTHR23226">
    <property type="entry name" value="ZINC FINGER AND SCAN DOMAIN-CONTAINING"/>
    <property type="match status" value="1"/>
</dbReference>
<feature type="domain" description="C2H2-type" evidence="9">
    <location>
        <begin position="219"/>
        <end position="246"/>
    </location>
</feature>
<protein>
    <submittedName>
        <fullName evidence="12">Zinc finger and SCAN domain-containing protein 12-like isoform X2</fullName>
    </submittedName>
</protein>
<dbReference type="SUPFAM" id="SSF57667">
    <property type="entry name" value="beta-beta-alpha zinc fingers"/>
    <property type="match status" value="1"/>
</dbReference>
<feature type="compositionally biased region" description="Basic and acidic residues" evidence="8">
    <location>
        <begin position="126"/>
        <end position="139"/>
    </location>
</feature>
<keyword evidence="2" id="KW-0479">Metal-binding</keyword>
<evidence type="ECO:0000256" key="4">
    <source>
        <dbReference type="ARBA" id="ARBA00022771"/>
    </source>
</evidence>
<feature type="region of interest" description="Disordered" evidence="8">
    <location>
        <begin position="58"/>
        <end position="90"/>
    </location>
</feature>
<keyword evidence="11" id="KW-1185">Reference proteome</keyword>
<name>A0A6P8UDD2_GYMAC</name>
<dbReference type="PANTHER" id="PTHR23226:SF416">
    <property type="entry name" value="FI01424P"/>
    <property type="match status" value="1"/>
</dbReference>
<dbReference type="PROSITE" id="PS50866">
    <property type="entry name" value="GOLD"/>
    <property type="match status" value="1"/>
</dbReference>
<keyword evidence="3" id="KW-0677">Repeat</keyword>
<evidence type="ECO:0000313" key="11">
    <source>
        <dbReference type="Proteomes" id="UP000515161"/>
    </source>
</evidence>
<feature type="domain" description="GOLD" evidence="10">
    <location>
        <begin position="300"/>
        <end position="384"/>
    </location>
</feature>
<dbReference type="GO" id="GO:0000981">
    <property type="term" value="F:DNA-binding transcription factor activity, RNA polymerase II-specific"/>
    <property type="evidence" value="ECO:0007669"/>
    <property type="project" value="TreeGrafter"/>
</dbReference>